<keyword evidence="3" id="KW-1185">Reference proteome</keyword>
<dbReference type="RefSeq" id="WP_219531539.1">
    <property type="nucleotide sequence ID" value="NZ_JAHKRM010000011.1"/>
</dbReference>
<evidence type="ECO:0008006" key="4">
    <source>
        <dbReference type="Google" id="ProtNLM"/>
    </source>
</evidence>
<protein>
    <recommendedName>
        <fullName evidence="4">Secreted protein</fullName>
    </recommendedName>
</protein>
<evidence type="ECO:0000313" key="2">
    <source>
        <dbReference type="EMBL" id="MFD1536307.1"/>
    </source>
</evidence>
<feature type="chain" id="PRO_5045458189" description="Secreted protein" evidence="1">
    <location>
        <begin position="21"/>
        <end position="139"/>
    </location>
</feature>
<accession>A0ABW4G0X7</accession>
<proteinExistence type="predicted"/>
<dbReference type="Proteomes" id="UP001597097">
    <property type="component" value="Unassembled WGS sequence"/>
</dbReference>
<reference evidence="3" key="1">
    <citation type="journal article" date="2019" name="Int. J. Syst. Evol. Microbiol.">
        <title>The Global Catalogue of Microorganisms (GCM) 10K type strain sequencing project: providing services to taxonomists for standard genome sequencing and annotation.</title>
        <authorList>
            <consortium name="The Broad Institute Genomics Platform"/>
            <consortium name="The Broad Institute Genome Sequencing Center for Infectious Disease"/>
            <person name="Wu L."/>
            <person name="Ma J."/>
        </authorList>
    </citation>
    <scope>NUCLEOTIDE SEQUENCE [LARGE SCALE GENOMIC DNA]</scope>
    <source>
        <strain evidence="3">CGMCC 1.15399</strain>
    </source>
</reference>
<name>A0ABW4G0X7_9ACTN</name>
<sequence length="139" mass="14727">MIFRTVAVGVTLLISSASLAAPAAAAANPEIWNWGSIYSSDKAGKAKGKVVLDRPGFTVNGKLYDFPGRSGCSWLKFRWVKDDGGRGAKTFHNCSGAKPLAFSFPTGYMLSIEGRVCRGTATKVTGKCSSWDGVWSQGG</sequence>
<dbReference type="EMBL" id="JBHUCM010000005">
    <property type="protein sequence ID" value="MFD1536307.1"/>
    <property type="molecule type" value="Genomic_DNA"/>
</dbReference>
<evidence type="ECO:0000256" key="1">
    <source>
        <dbReference type="SAM" id="SignalP"/>
    </source>
</evidence>
<organism evidence="2 3">
    <name type="scientific">Nonomuraea guangzhouensis</name>
    <dbReference type="NCBI Taxonomy" id="1291555"/>
    <lineage>
        <taxon>Bacteria</taxon>
        <taxon>Bacillati</taxon>
        <taxon>Actinomycetota</taxon>
        <taxon>Actinomycetes</taxon>
        <taxon>Streptosporangiales</taxon>
        <taxon>Streptosporangiaceae</taxon>
        <taxon>Nonomuraea</taxon>
    </lineage>
</organism>
<feature type="signal peptide" evidence="1">
    <location>
        <begin position="1"/>
        <end position="20"/>
    </location>
</feature>
<comment type="caution">
    <text evidence="2">The sequence shown here is derived from an EMBL/GenBank/DDBJ whole genome shotgun (WGS) entry which is preliminary data.</text>
</comment>
<keyword evidence="1" id="KW-0732">Signal</keyword>
<evidence type="ECO:0000313" key="3">
    <source>
        <dbReference type="Proteomes" id="UP001597097"/>
    </source>
</evidence>
<gene>
    <name evidence="2" type="ORF">ACFSJ0_04620</name>
</gene>